<feature type="active site" description="Proton donor/acceptor" evidence="13">
    <location>
        <position position="188"/>
    </location>
</feature>
<keyword evidence="4" id="KW-0328">Glycosyltransferase</keyword>
<dbReference type="RefSeq" id="WP_121839618.1">
    <property type="nucleotide sequence ID" value="NZ_ML014794.1"/>
</dbReference>
<dbReference type="PROSITE" id="PS52029">
    <property type="entry name" value="LD_TPASE"/>
    <property type="match status" value="1"/>
</dbReference>
<dbReference type="Pfam" id="PF03734">
    <property type="entry name" value="YkuD"/>
    <property type="match status" value="1"/>
</dbReference>
<dbReference type="AlphaFoldDB" id="A0A3L8PUR3"/>
<dbReference type="SUPFAM" id="SSF141523">
    <property type="entry name" value="L,D-transpeptidase catalytic domain-like"/>
    <property type="match status" value="1"/>
</dbReference>
<dbReference type="CDD" id="cd16913">
    <property type="entry name" value="YkuD_like"/>
    <property type="match status" value="1"/>
</dbReference>
<evidence type="ECO:0000259" key="15">
    <source>
        <dbReference type="PROSITE" id="PS52029"/>
    </source>
</evidence>
<evidence type="ECO:0000256" key="5">
    <source>
        <dbReference type="ARBA" id="ARBA00022679"/>
    </source>
</evidence>
<dbReference type="UniPathway" id="UPA00219"/>
<feature type="domain" description="L,D-TPase catalytic" evidence="15">
    <location>
        <begin position="93"/>
        <end position="228"/>
    </location>
</feature>
<keyword evidence="9 13" id="KW-0133">Cell shape</keyword>
<dbReference type="InterPro" id="IPR050979">
    <property type="entry name" value="LD-transpeptidase"/>
</dbReference>
<evidence type="ECO:0000256" key="4">
    <source>
        <dbReference type="ARBA" id="ARBA00022676"/>
    </source>
</evidence>
<dbReference type="PROSITE" id="PS51782">
    <property type="entry name" value="LYSM"/>
    <property type="match status" value="1"/>
</dbReference>
<dbReference type="Pfam" id="PF17969">
    <property type="entry name" value="Ldt_C"/>
    <property type="match status" value="1"/>
</dbReference>
<evidence type="ECO:0000256" key="8">
    <source>
        <dbReference type="ARBA" id="ARBA00022801"/>
    </source>
</evidence>
<feature type="active site" description="Nucleophile" evidence="13">
    <location>
        <position position="204"/>
    </location>
</feature>
<dbReference type="PANTHER" id="PTHR30582:SF24">
    <property type="entry name" value="L,D-TRANSPEPTIDASE ERFK_SRFK-RELATED"/>
    <property type="match status" value="1"/>
</dbReference>
<dbReference type="InterPro" id="IPR036779">
    <property type="entry name" value="LysM_dom_sf"/>
</dbReference>
<evidence type="ECO:0000256" key="2">
    <source>
        <dbReference type="ARBA" id="ARBA00004752"/>
    </source>
</evidence>
<evidence type="ECO:0000256" key="13">
    <source>
        <dbReference type="PROSITE-ProRule" id="PRU01373"/>
    </source>
</evidence>
<dbReference type="PANTHER" id="PTHR30582">
    <property type="entry name" value="L,D-TRANSPEPTIDASE"/>
    <property type="match status" value="1"/>
</dbReference>
<keyword evidence="10 13" id="KW-0573">Peptidoglycan synthesis</keyword>
<keyword evidence="11 13" id="KW-0961">Cell wall biogenesis/degradation</keyword>
<dbReference type="CDD" id="cd00118">
    <property type="entry name" value="LysM"/>
    <property type="match status" value="1"/>
</dbReference>
<evidence type="ECO:0000256" key="12">
    <source>
        <dbReference type="ARBA" id="ARBA00060592"/>
    </source>
</evidence>
<reference evidence="16 17" key="1">
    <citation type="submission" date="2018-09" db="EMBL/GenBank/DDBJ databases">
        <title>Phylogeny of the Shewanellaceae, and recommendation for two new genera, Pseudoshewanella and Parashewanella.</title>
        <authorList>
            <person name="Wang G."/>
        </authorList>
    </citation>
    <scope>NUCLEOTIDE SEQUENCE [LARGE SCALE GENOMIC DNA]</scope>
    <source>
        <strain evidence="16 17">C51</strain>
    </source>
</reference>
<evidence type="ECO:0000256" key="11">
    <source>
        <dbReference type="ARBA" id="ARBA00023316"/>
    </source>
</evidence>
<comment type="pathway">
    <text evidence="2 13">Cell wall biogenesis; peptidoglycan biosynthesis.</text>
</comment>
<proteinExistence type="inferred from homology"/>
<dbReference type="InterPro" id="IPR005490">
    <property type="entry name" value="LD_TPept_cat_dom"/>
</dbReference>
<dbReference type="FunFam" id="2.40.440.10:FF:000001">
    <property type="entry name" value="L,D-transpeptidase YbiS"/>
    <property type="match status" value="1"/>
</dbReference>
<dbReference type="InterPro" id="IPR038063">
    <property type="entry name" value="Transpep_catalytic_dom"/>
</dbReference>
<evidence type="ECO:0000313" key="16">
    <source>
        <dbReference type="EMBL" id="RLV59056.1"/>
    </source>
</evidence>
<evidence type="ECO:0000256" key="6">
    <source>
        <dbReference type="ARBA" id="ARBA00022729"/>
    </source>
</evidence>
<dbReference type="GO" id="GO:0016757">
    <property type="term" value="F:glycosyltransferase activity"/>
    <property type="evidence" value="ECO:0007669"/>
    <property type="project" value="UniProtKB-KW"/>
</dbReference>
<evidence type="ECO:0000256" key="10">
    <source>
        <dbReference type="ARBA" id="ARBA00022984"/>
    </source>
</evidence>
<dbReference type="GO" id="GO:0018104">
    <property type="term" value="P:peptidoglycan-protein cross-linking"/>
    <property type="evidence" value="ECO:0007669"/>
    <property type="project" value="TreeGrafter"/>
</dbReference>
<evidence type="ECO:0000256" key="7">
    <source>
        <dbReference type="ARBA" id="ARBA00022764"/>
    </source>
</evidence>
<dbReference type="InterPro" id="IPR041597">
    <property type="entry name" value="Ldt_C"/>
</dbReference>
<dbReference type="GO" id="GO:0008360">
    <property type="term" value="P:regulation of cell shape"/>
    <property type="evidence" value="ECO:0007669"/>
    <property type="project" value="UniProtKB-UniRule"/>
</dbReference>
<keyword evidence="5" id="KW-0808">Transferase</keyword>
<keyword evidence="6" id="KW-0732">Signal</keyword>
<dbReference type="InterPro" id="IPR018392">
    <property type="entry name" value="LysM"/>
</dbReference>
<keyword evidence="7" id="KW-0574">Periplasm</keyword>
<protein>
    <submittedName>
        <fullName evidence="16">LysM peptidoglycan-binding domain-containing protein</fullName>
    </submittedName>
</protein>
<name>A0A3L8PUR3_9GAMM</name>
<gene>
    <name evidence="16" type="ORF">D5018_13985</name>
</gene>
<dbReference type="GO" id="GO:0005576">
    <property type="term" value="C:extracellular region"/>
    <property type="evidence" value="ECO:0007669"/>
    <property type="project" value="TreeGrafter"/>
</dbReference>
<dbReference type="SMART" id="SM00257">
    <property type="entry name" value="LysM"/>
    <property type="match status" value="1"/>
</dbReference>
<accession>A0A3L8PUR3</accession>
<feature type="domain" description="LysM" evidence="14">
    <location>
        <begin position="36"/>
        <end position="81"/>
    </location>
</feature>
<dbReference type="GO" id="GO:0071972">
    <property type="term" value="F:peptidoglycan L,D-transpeptidase activity"/>
    <property type="evidence" value="ECO:0007669"/>
    <property type="project" value="TreeGrafter"/>
</dbReference>
<evidence type="ECO:0000259" key="14">
    <source>
        <dbReference type="PROSITE" id="PS51782"/>
    </source>
</evidence>
<dbReference type="GO" id="GO:0071555">
    <property type="term" value="P:cell wall organization"/>
    <property type="evidence" value="ECO:0007669"/>
    <property type="project" value="UniProtKB-UniRule"/>
</dbReference>
<comment type="caution">
    <text evidence="16">The sequence shown here is derived from an EMBL/GenBank/DDBJ whole genome shotgun (WGS) entry which is preliminary data.</text>
</comment>
<evidence type="ECO:0000256" key="1">
    <source>
        <dbReference type="ARBA" id="ARBA00004418"/>
    </source>
</evidence>
<comment type="pathway">
    <text evidence="12">Glycan biosynthesis.</text>
</comment>
<keyword evidence="8" id="KW-0378">Hydrolase</keyword>
<comment type="similarity">
    <text evidence="3">Belongs to the YkuD family.</text>
</comment>
<keyword evidence="17" id="KW-1185">Reference proteome</keyword>
<evidence type="ECO:0000313" key="17">
    <source>
        <dbReference type="Proteomes" id="UP000281474"/>
    </source>
</evidence>
<dbReference type="OrthoDB" id="9787225at2"/>
<dbReference type="Gene3D" id="2.40.440.10">
    <property type="entry name" value="L,D-transpeptidase catalytic domain-like"/>
    <property type="match status" value="1"/>
</dbReference>
<dbReference type="Proteomes" id="UP000281474">
    <property type="component" value="Unassembled WGS sequence"/>
</dbReference>
<dbReference type="EMBL" id="QZEI01000045">
    <property type="protein sequence ID" value="RLV59056.1"/>
    <property type="molecule type" value="Genomic_DNA"/>
</dbReference>
<dbReference type="GO" id="GO:0042597">
    <property type="term" value="C:periplasmic space"/>
    <property type="evidence" value="ECO:0007669"/>
    <property type="project" value="UniProtKB-SubCell"/>
</dbReference>
<comment type="subcellular location">
    <subcellularLocation>
        <location evidence="1">Periplasm</location>
    </subcellularLocation>
</comment>
<dbReference type="Gene3D" id="3.10.350.10">
    <property type="entry name" value="LysM domain"/>
    <property type="match status" value="1"/>
</dbReference>
<evidence type="ECO:0000256" key="9">
    <source>
        <dbReference type="ARBA" id="ARBA00022960"/>
    </source>
</evidence>
<organism evidence="16 17">
    <name type="scientific">Parashewanella curva</name>
    <dbReference type="NCBI Taxonomy" id="2338552"/>
    <lineage>
        <taxon>Bacteria</taxon>
        <taxon>Pseudomonadati</taxon>
        <taxon>Pseudomonadota</taxon>
        <taxon>Gammaproteobacteria</taxon>
        <taxon>Alteromonadales</taxon>
        <taxon>Shewanellaceae</taxon>
        <taxon>Parashewanella</taxon>
    </lineage>
</organism>
<sequence length="307" mass="34336">MKQVLVFCWLLLFSQYSYGLSYDLPANGDSLVGRNEIYVVPQGKLSLEHIAAQFSVGLTNLMQANPNVDPFLPRAGRKLIIPQKLILPKTVRRGIVINLAEMRLYYYPKRKKTVEVYPIGIGEVGKETPENWITRVWRKKANPTWTPTTKMKAEYLAQGVTLPDVWPAGSDNPMGAYALYIGNMFAIHGTNANFGIGLRISHGCIRLRNKDIEHLFKTIPIGTRVQIINEPIKVAALVNGERYIEVHQPLSKNQRQFDSNSALPLTISKPIMRFIANAATDSEVLKQALEERSGLAVVVGKGKKKAI</sequence>
<evidence type="ECO:0000256" key="3">
    <source>
        <dbReference type="ARBA" id="ARBA00005992"/>
    </source>
</evidence>